<evidence type="ECO:0000256" key="2">
    <source>
        <dbReference type="ARBA" id="ARBA00023155"/>
    </source>
</evidence>
<evidence type="ECO:0000256" key="5">
    <source>
        <dbReference type="SAM" id="MobiDB-lite"/>
    </source>
</evidence>
<feature type="region of interest" description="Disordered" evidence="5">
    <location>
        <begin position="324"/>
        <end position="414"/>
    </location>
</feature>
<evidence type="ECO:0000313" key="7">
    <source>
        <dbReference type="EMBL" id="KAJ6231149.1"/>
    </source>
</evidence>
<feature type="compositionally biased region" description="Basic and acidic residues" evidence="5">
    <location>
        <begin position="324"/>
        <end position="350"/>
    </location>
</feature>
<dbReference type="EMBL" id="JAOAOG010000303">
    <property type="protein sequence ID" value="KAJ6231149.1"/>
    <property type="molecule type" value="Genomic_DNA"/>
</dbReference>
<keyword evidence="3 4" id="KW-0539">Nucleus</keyword>
<dbReference type="InterPro" id="IPR008422">
    <property type="entry name" value="KN_HD"/>
</dbReference>
<accession>A0ABQ8XIN1</accession>
<comment type="caution">
    <text evidence="7">The sequence shown here is derived from an EMBL/GenBank/DDBJ whole genome shotgun (WGS) entry which is preliminary data.</text>
</comment>
<evidence type="ECO:0000256" key="1">
    <source>
        <dbReference type="ARBA" id="ARBA00023125"/>
    </source>
</evidence>
<name>A0ABQ8XIN1_9EUKA</name>
<feature type="compositionally biased region" description="Basic and acidic residues" evidence="5">
    <location>
        <begin position="405"/>
        <end position="414"/>
    </location>
</feature>
<reference evidence="7" key="1">
    <citation type="submission" date="2022-08" db="EMBL/GenBank/DDBJ databases">
        <title>Novel sulfate-reducing endosymbionts in the free-living metamonad Anaeramoeba.</title>
        <authorList>
            <person name="Jerlstrom-Hultqvist J."/>
            <person name="Cepicka I."/>
            <person name="Gallot-Lavallee L."/>
            <person name="Salas-Leiva D."/>
            <person name="Curtis B.A."/>
            <person name="Zahonova K."/>
            <person name="Pipaliya S."/>
            <person name="Dacks J."/>
            <person name="Roger A.J."/>
        </authorList>
    </citation>
    <scope>NUCLEOTIDE SEQUENCE</scope>
    <source>
        <strain evidence="7">Schooner1</strain>
    </source>
</reference>
<dbReference type="CDD" id="cd00086">
    <property type="entry name" value="homeodomain"/>
    <property type="match status" value="1"/>
</dbReference>
<comment type="subcellular location">
    <subcellularLocation>
        <location evidence="4">Nucleus</location>
    </subcellularLocation>
</comment>
<dbReference type="Proteomes" id="UP001150062">
    <property type="component" value="Unassembled WGS sequence"/>
</dbReference>
<proteinExistence type="predicted"/>
<dbReference type="InterPro" id="IPR001356">
    <property type="entry name" value="HD"/>
</dbReference>
<keyword evidence="1 4" id="KW-0238">DNA-binding</keyword>
<organism evidence="7 8">
    <name type="scientific">Anaeramoeba flamelloides</name>
    <dbReference type="NCBI Taxonomy" id="1746091"/>
    <lineage>
        <taxon>Eukaryota</taxon>
        <taxon>Metamonada</taxon>
        <taxon>Anaeramoebidae</taxon>
        <taxon>Anaeramoeba</taxon>
    </lineage>
</organism>
<evidence type="ECO:0000259" key="6">
    <source>
        <dbReference type="PROSITE" id="PS50071"/>
    </source>
</evidence>
<evidence type="ECO:0000256" key="4">
    <source>
        <dbReference type="PROSITE-ProRule" id="PRU00108"/>
    </source>
</evidence>
<evidence type="ECO:0000313" key="8">
    <source>
        <dbReference type="Proteomes" id="UP001150062"/>
    </source>
</evidence>
<dbReference type="PROSITE" id="PS50071">
    <property type="entry name" value="HOMEOBOX_2"/>
    <property type="match status" value="1"/>
</dbReference>
<dbReference type="SUPFAM" id="SSF46689">
    <property type="entry name" value="Homeodomain-like"/>
    <property type="match status" value="1"/>
</dbReference>
<keyword evidence="8" id="KW-1185">Reference proteome</keyword>
<feature type="DNA-binding region" description="Homeobox" evidence="4">
    <location>
        <begin position="451"/>
        <end position="516"/>
    </location>
</feature>
<feature type="domain" description="Homeobox" evidence="6">
    <location>
        <begin position="449"/>
        <end position="515"/>
    </location>
</feature>
<protein>
    <recommendedName>
        <fullName evidence="6">Homeobox domain-containing protein</fullName>
    </recommendedName>
</protein>
<gene>
    <name evidence="7" type="ORF">M0813_06249</name>
</gene>
<dbReference type="SMART" id="SM00389">
    <property type="entry name" value="HOX"/>
    <property type="match status" value="1"/>
</dbReference>
<dbReference type="Pfam" id="PF05920">
    <property type="entry name" value="Homeobox_KN"/>
    <property type="match status" value="1"/>
</dbReference>
<dbReference type="InterPro" id="IPR009057">
    <property type="entry name" value="Homeodomain-like_sf"/>
</dbReference>
<dbReference type="Gene3D" id="1.10.10.60">
    <property type="entry name" value="Homeodomain-like"/>
    <property type="match status" value="1"/>
</dbReference>
<evidence type="ECO:0000256" key="3">
    <source>
        <dbReference type="ARBA" id="ARBA00023242"/>
    </source>
</evidence>
<feature type="compositionally biased region" description="Acidic residues" evidence="5">
    <location>
        <begin position="367"/>
        <end position="395"/>
    </location>
</feature>
<keyword evidence="2 4" id="KW-0371">Homeobox</keyword>
<sequence>MTDSDKETDQTNDKWKQTLNKGVGFGSDLEQETTSFQVPLLKTDQLNSYNSDFEETFFSSLPRTHSVELLSGLTSLFDTVDRSYNKKDSLFKDDLNRSDYTFLSPNPKSKQKEKVLMPLSEEHNDRKLIKKNSFYACNNNGQLKKLIKELSFNNGNELVSMVNSSVIKDLNLMAPTTRTLDFKFKQLIDSTNKKDEKKKKGLVTRYQNYKNDWEMINQSKKCYLNHIFNMSTPFEDILQEKGGIEKIKERFEQFYRILDKETQNNLNQYLKECSEKNNCHSKPEREKRNNVDKFGLRKRLYQIDNDDLDNYNNDNNFQLNNNLKEKEKEKENENEKEQEQEQERGKEKEKNTKKKNKVNSFNLNSDPDPDPDPDSDSDSDSDSDPGSDSDLDSDIDYNNKKKSNKTQEKTKKETKNLVNVSDEEGNLIKNKSLEIYYDEFNKLKIKLKRRRRNKRYKTTNLAKEIFEKWFQEHYNDKGGPYPDKSTREILAEKSQIPELQVQRWFGQRRRIEKDKFKNGEINKPQWI</sequence>